<dbReference type="AlphaFoldDB" id="A0AAV4MQZ7"/>
<feature type="transmembrane region" description="Helical" evidence="1">
    <location>
        <begin position="6"/>
        <end position="28"/>
    </location>
</feature>
<keyword evidence="3" id="KW-1185">Reference proteome</keyword>
<protein>
    <submittedName>
        <fullName evidence="2">Uncharacterized protein</fullName>
    </submittedName>
</protein>
<reference evidence="2 3" key="1">
    <citation type="submission" date="2021-06" db="EMBL/GenBank/DDBJ databases">
        <title>Caerostris extrusa draft genome.</title>
        <authorList>
            <person name="Kono N."/>
            <person name="Arakawa K."/>
        </authorList>
    </citation>
    <scope>NUCLEOTIDE SEQUENCE [LARGE SCALE GENOMIC DNA]</scope>
</reference>
<organism evidence="2 3">
    <name type="scientific">Caerostris extrusa</name>
    <name type="common">Bark spider</name>
    <name type="synonym">Caerostris bankana</name>
    <dbReference type="NCBI Taxonomy" id="172846"/>
    <lineage>
        <taxon>Eukaryota</taxon>
        <taxon>Metazoa</taxon>
        <taxon>Ecdysozoa</taxon>
        <taxon>Arthropoda</taxon>
        <taxon>Chelicerata</taxon>
        <taxon>Arachnida</taxon>
        <taxon>Araneae</taxon>
        <taxon>Araneomorphae</taxon>
        <taxon>Entelegynae</taxon>
        <taxon>Araneoidea</taxon>
        <taxon>Araneidae</taxon>
        <taxon>Caerostris</taxon>
    </lineage>
</organism>
<keyword evidence="1" id="KW-0812">Transmembrane</keyword>
<evidence type="ECO:0000313" key="2">
    <source>
        <dbReference type="EMBL" id="GIX74829.1"/>
    </source>
</evidence>
<comment type="caution">
    <text evidence="2">The sequence shown here is derived from an EMBL/GenBank/DDBJ whole genome shotgun (WGS) entry which is preliminary data.</text>
</comment>
<accession>A0AAV4MQZ7</accession>
<dbReference type="EMBL" id="BPLR01002532">
    <property type="protein sequence ID" value="GIX74829.1"/>
    <property type="molecule type" value="Genomic_DNA"/>
</dbReference>
<dbReference type="Proteomes" id="UP001054945">
    <property type="component" value="Unassembled WGS sequence"/>
</dbReference>
<evidence type="ECO:0000256" key="1">
    <source>
        <dbReference type="SAM" id="Phobius"/>
    </source>
</evidence>
<name>A0AAV4MQZ7_CAEEX</name>
<proteinExistence type="predicted"/>
<sequence length="71" mass="8062">MVYGKIAFQLEAYLGFSAYTLILLIHLIKSGSFGRKNPFGGQLVNLWYFYNLKLPDLHLAGALTFRTTGYK</sequence>
<gene>
    <name evidence="2" type="ORF">CEXT_119331</name>
</gene>
<keyword evidence="1" id="KW-0472">Membrane</keyword>
<evidence type="ECO:0000313" key="3">
    <source>
        <dbReference type="Proteomes" id="UP001054945"/>
    </source>
</evidence>
<keyword evidence="1" id="KW-1133">Transmembrane helix</keyword>